<dbReference type="OrthoDB" id="10062876at2759"/>
<dbReference type="PANTHER" id="PTHR11785:SF528">
    <property type="entry name" value="AMINO ACID TRANSPORTER PROTEIN JHI-21"/>
    <property type="match status" value="1"/>
</dbReference>
<keyword evidence="6 9" id="KW-1133">Transmembrane helix</keyword>
<dbReference type="AlphaFoldDB" id="A0A8B7XQA3"/>
<dbReference type="GO" id="GO:0005886">
    <property type="term" value="C:plasma membrane"/>
    <property type="evidence" value="ECO:0007669"/>
    <property type="project" value="UniProtKB-SubCell"/>
</dbReference>
<comment type="similarity">
    <text evidence="2">Belongs to the amino acid-polyamine-organocation (APC) superfamily. L-type amino acid transporter (LAT) (TC 2.A.3.8) family.</text>
</comment>
<evidence type="ECO:0000256" key="4">
    <source>
        <dbReference type="ARBA" id="ARBA00022475"/>
    </source>
</evidence>
<dbReference type="PIRSF" id="PIRSF006060">
    <property type="entry name" value="AA_transporter"/>
    <property type="match status" value="1"/>
</dbReference>
<reference evidence="11" key="1">
    <citation type="submission" date="2025-08" db="UniProtKB">
        <authorList>
            <consortium name="RefSeq"/>
        </authorList>
    </citation>
    <scope>IDENTIFICATION</scope>
</reference>
<keyword evidence="3" id="KW-0813">Transport</keyword>
<feature type="transmembrane region" description="Helical" evidence="9">
    <location>
        <begin position="336"/>
        <end position="362"/>
    </location>
</feature>
<accession>A0A8B7XQA3</accession>
<feature type="transmembrane region" description="Helical" evidence="9">
    <location>
        <begin position="62"/>
        <end position="82"/>
    </location>
</feature>
<evidence type="ECO:0000256" key="2">
    <source>
        <dbReference type="ARBA" id="ARBA00007040"/>
    </source>
</evidence>
<evidence type="ECO:0000256" key="6">
    <source>
        <dbReference type="ARBA" id="ARBA00022989"/>
    </source>
</evidence>
<keyword evidence="4" id="KW-1003">Cell membrane</keyword>
<feature type="transmembrane region" description="Helical" evidence="9">
    <location>
        <begin position="383"/>
        <end position="401"/>
    </location>
</feature>
<dbReference type="PANTHER" id="PTHR11785">
    <property type="entry name" value="AMINO ACID TRANSPORTER"/>
    <property type="match status" value="1"/>
</dbReference>
<dbReference type="GeneID" id="110974788"/>
<dbReference type="Proteomes" id="UP000694845">
    <property type="component" value="Unplaced"/>
</dbReference>
<evidence type="ECO:0000256" key="9">
    <source>
        <dbReference type="SAM" id="Phobius"/>
    </source>
</evidence>
<feature type="transmembrane region" description="Helical" evidence="9">
    <location>
        <begin position="444"/>
        <end position="464"/>
    </location>
</feature>
<gene>
    <name evidence="11" type="primary">LOC110974788</name>
</gene>
<keyword evidence="10" id="KW-1185">Reference proteome</keyword>
<keyword evidence="7 9" id="KW-0472">Membrane</keyword>
<evidence type="ECO:0000256" key="3">
    <source>
        <dbReference type="ARBA" id="ARBA00022448"/>
    </source>
</evidence>
<protein>
    <submittedName>
        <fullName evidence="11">Y+L amino acid transporter 2-like isoform X1</fullName>
    </submittedName>
</protein>
<dbReference type="FunFam" id="1.20.1740.10:FF:000003">
    <property type="entry name" value="Y+L amino acid transporter 1 isoform X1"/>
    <property type="match status" value="1"/>
</dbReference>
<feature type="transmembrane region" description="Helical" evidence="9">
    <location>
        <begin position="183"/>
        <end position="202"/>
    </location>
</feature>
<feature type="transmembrane region" description="Helical" evidence="9">
    <location>
        <begin position="470"/>
        <end position="489"/>
    </location>
</feature>
<feature type="transmembrane region" description="Helical" evidence="9">
    <location>
        <begin position="285"/>
        <end position="310"/>
    </location>
</feature>
<evidence type="ECO:0000313" key="10">
    <source>
        <dbReference type="Proteomes" id="UP000694845"/>
    </source>
</evidence>
<feature type="transmembrane region" description="Helical" evidence="9">
    <location>
        <begin position="214"/>
        <end position="234"/>
    </location>
</feature>
<dbReference type="InterPro" id="IPR050598">
    <property type="entry name" value="AminoAcid_Transporter"/>
</dbReference>
<comment type="subcellular location">
    <subcellularLocation>
        <location evidence="1">Cell membrane</location>
        <topology evidence="1">Multi-pass membrane protein</topology>
    </subcellularLocation>
</comment>
<feature type="region of interest" description="Disordered" evidence="8">
    <location>
        <begin position="9"/>
        <end position="50"/>
    </location>
</feature>
<evidence type="ECO:0000256" key="7">
    <source>
        <dbReference type="ARBA" id="ARBA00023136"/>
    </source>
</evidence>
<dbReference type="KEGG" id="aplc:110974788"/>
<organism evidence="10 11">
    <name type="scientific">Acanthaster planci</name>
    <name type="common">Crown-of-thorns starfish</name>
    <dbReference type="NCBI Taxonomy" id="133434"/>
    <lineage>
        <taxon>Eukaryota</taxon>
        <taxon>Metazoa</taxon>
        <taxon>Echinodermata</taxon>
        <taxon>Eleutherozoa</taxon>
        <taxon>Asterozoa</taxon>
        <taxon>Asteroidea</taxon>
        <taxon>Valvatacea</taxon>
        <taxon>Valvatida</taxon>
        <taxon>Acanthasteridae</taxon>
        <taxon>Acanthaster</taxon>
    </lineage>
</organism>
<dbReference type="GO" id="GO:0015179">
    <property type="term" value="F:L-amino acid transmembrane transporter activity"/>
    <property type="evidence" value="ECO:0007669"/>
    <property type="project" value="TreeGrafter"/>
</dbReference>
<evidence type="ECO:0000313" key="11">
    <source>
        <dbReference type="RefSeq" id="XP_022082357.1"/>
    </source>
</evidence>
<feature type="transmembrane region" description="Helical" evidence="9">
    <location>
        <begin position="413"/>
        <end position="432"/>
    </location>
</feature>
<dbReference type="Gene3D" id="1.20.1740.10">
    <property type="entry name" value="Amino acid/polyamine transporter I"/>
    <property type="match status" value="1"/>
</dbReference>
<dbReference type="RefSeq" id="XP_022082357.1">
    <property type="nucleotide sequence ID" value="XM_022226665.1"/>
</dbReference>
<dbReference type="Pfam" id="PF13520">
    <property type="entry name" value="AA_permease_2"/>
    <property type="match status" value="1"/>
</dbReference>
<feature type="transmembrane region" description="Helical" evidence="9">
    <location>
        <begin position="94"/>
        <end position="119"/>
    </location>
</feature>
<proteinExistence type="inferred from homology"/>
<evidence type="ECO:0000256" key="8">
    <source>
        <dbReference type="SAM" id="MobiDB-lite"/>
    </source>
</evidence>
<feature type="transmembrane region" description="Helical" evidence="9">
    <location>
        <begin position="131"/>
        <end position="152"/>
    </location>
</feature>
<keyword evidence="5 9" id="KW-0812">Transmembrane</keyword>
<evidence type="ECO:0000256" key="5">
    <source>
        <dbReference type="ARBA" id="ARBA00022692"/>
    </source>
</evidence>
<evidence type="ECO:0000256" key="1">
    <source>
        <dbReference type="ARBA" id="ARBA00004651"/>
    </source>
</evidence>
<name>A0A8B7XQA3_ACAPL</name>
<feature type="transmembrane region" description="Helical" evidence="9">
    <location>
        <begin position="254"/>
        <end position="273"/>
    </location>
</feature>
<dbReference type="InterPro" id="IPR002293">
    <property type="entry name" value="AA/rel_permease1"/>
</dbReference>
<sequence>MNMADVEIIDPNRTIDSSSDHHASSKISEPPQCPPYMPGEEQRAKLGEGANNGSTVRLQPQLGLFNGINLIVGCIIGSGIFLSPKSVLENAGSVGLSMMVWVISGIFSLIGALCFAELGTTITASGGEYSYILFAFGSLPAFLVLWVTVLIINPTGQTIVAMTFSFYVLQPFFPDPDCPPPDVAVRILTVLCLALLTFVNCWSVPWATKVQDVFTVAKVLALIVIILSGLVYICMGHTENFQEPFKNSKGGTDIALAFYGGLFAYAAWNYLNYLTEEIKNPHRNLPWAIGISLPTVTVIYVLANIAYFAVLTPDELEQSNAVAVTFGEKLFGPMAWIMPVSVAMSTFGSVNGGCLSLSRLFFVGAREGQLPGVMSMIQVKRKTPLPSLLFTCALSILYVFVETIETLLNYFSFMTWLAIGVAVAGQIYLRWAKPDLPRPIKFNIILPITFVLACLFLVVMGTIAAPMDTLIGILITLTGFPVYFIGVWWKNKPKRLVQFSQQMTIFLQKMFIIVGQEKEE</sequence>